<evidence type="ECO:0000256" key="2">
    <source>
        <dbReference type="SAM" id="SignalP"/>
    </source>
</evidence>
<reference evidence="3" key="1">
    <citation type="submission" date="2024-06" db="UniProtKB">
        <authorList>
            <consortium name="Ensembl"/>
        </authorList>
    </citation>
    <scope>IDENTIFICATION</scope>
</reference>
<accession>M3XYU4</accession>
<keyword evidence="1" id="KW-0472">Membrane</keyword>
<dbReference type="HOGENOM" id="CLU_2209163_0_0_1"/>
<dbReference type="InParanoid" id="M3XYU4"/>
<protein>
    <submittedName>
        <fullName evidence="3">Uncharacterized protein</fullName>
    </submittedName>
</protein>
<evidence type="ECO:0000313" key="3">
    <source>
        <dbReference type="Ensembl" id="ENSMPUP00000004245.1"/>
    </source>
</evidence>
<dbReference type="EMBL" id="AEYP01028858">
    <property type="status" value="NOT_ANNOTATED_CDS"/>
    <property type="molecule type" value="Genomic_DNA"/>
</dbReference>
<dbReference type="Ensembl" id="ENSMPUT00000004321.1">
    <property type="protein sequence ID" value="ENSMPUP00000004245.1"/>
    <property type="gene ID" value="ENSMPUG00000004279.1"/>
</dbReference>
<name>M3XYU4_MUSPF</name>
<sequence length="107" mass="13292">MILFFFFFLNSISMHLFQYCPNKVSYKEIGFCFVLYEFCEVSFWCFLFLLWVFCFVLFCLVVFFFVVFCFLFWFFLFFFFFFFGRPQFRKTKNKNQNKTKKNNGGLA</sequence>
<proteinExistence type="predicted"/>
<dbReference type="EMBL" id="AEYP01028857">
    <property type="status" value="NOT_ANNOTATED_CDS"/>
    <property type="molecule type" value="Genomic_DNA"/>
</dbReference>
<feature type="chain" id="PRO_5004044371" evidence="2">
    <location>
        <begin position="18"/>
        <end position="107"/>
    </location>
</feature>
<keyword evidence="1" id="KW-0812">Transmembrane</keyword>
<dbReference type="AlphaFoldDB" id="M3XYU4"/>
<evidence type="ECO:0000256" key="1">
    <source>
        <dbReference type="SAM" id="Phobius"/>
    </source>
</evidence>
<organism evidence="3">
    <name type="scientific">Mustela putorius furo</name>
    <name type="common">European domestic ferret</name>
    <name type="synonym">Mustela furo</name>
    <dbReference type="NCBI Taxonomy" id="9669"/>
    <lineage>
        <taxon>Eukaryota</taxon>
        <taxon>Metazoa</taxon>
        <taxon>Chordata</taxon>
        <taxon>Craniata</taxon>
        <taxon>Vertebrata</taxon>
        <taxon>Euteleostomi</taxon>
        <taxon>Mammalia</taxon>
        <taxon>Eutheria</taxon>
        <taxon>Laurasiatheria</taxon>
        <taxon>Carnivora</taxon>
        <taxon>Caniformia</taxon>
        <taxon>Musteloidea</taxon>
        <taxon>Mustelidae</taxon>
        <taxon>Mustelinae</taxon>
        <taxon>Mustela</taxon>
    </lineage>
</organism>
<feature type="transmembrane region" description="Helical" evidence="1">
    <location>
        <begin position="50"/>
        <end position="83"/>
    </location>
</feature>
<feature type="signal peptide" evidence="2">
    <location>
        <begin position="1"/>
        <end position="17"/>
    </location>
</feature>
<keyword evidence="2" id="KW-0732">Signal</keyword>
<keyword evidence="1" id="KW-1133">Transmembrane helix</keyword>